<keyword evidence="2" id="KW-0472">Membrane</keyword>
<feature type="transmembrane region" description="Helical" evidence="2">
    <location>
        <begin position="599"/>
        <end position="622"/>
    </location>
</feature>
<keyword evidence="3" id="KW-0732">Signal</keyword>
<keyword evidence="5" id="KW-1185">Reference proteome</keyword>
<feature type="transmembrane region" description="Helical" evidence="2">
    <location>
        <begin position="642"/>
        <end position="660"/>
    </location>
</feature>
<keyword evidence="2" id="KW-1133">Transmembrane helix</keyword>
<evidence type="ECO:0000256" key="1">
    <source>
        <dbReference type="SAM" id="MobiDB-lite"/>
    </source>
</evidence>
<reference evidence="4 5" key="1">
    <citation type="submission" date="2020-07" db="EMBL/GenBank/DDBJ databases">
        <title>Sequencing the genomes of 1000 actinobacteria strains.</title>
        <authorList>
            <person name="Klenk H.-P."/>
        </authorList>
    </citation>
    <scope>NUCLEOTIDE SEQUENCE [LARGE SCALE GENOMIC DNA]</scope>
    <source>
        <strain evidence="4 5">DSM 26341</strain>
    </source>
</reference>
<gene>
    <name evidence="4" type="ORF">BJY26_000118</name>
</gene>
<comment type="caution">
    <text evidence="4">The sequence shown here is derived from an EMBL/GenBank/DDBJ whole genome shotgun (WGS) entry which is preliminary data.</text>
</comment>
<feature type="transmembrane region" description="Helical" evidence="2">
    <location>
        <begin position="421"/>
        <end position="442"/>
    </location>
</feature>
<feature type="transmembrane region" description="Helical" evidence="2">
    <location>
        <begin position="667"/>
        <end position="688"/>
    </location>
</feature>
<feature type="chain" id="PRO_5030645225" evidence="3">
    <location>
        <begin position="29"/>
        <end position="705"/>
    </location>
</feature>
<evidence type="ECO:0000313" key="5">
    <source>
        <dbReference type="Proteomes" id="UP000539111"/>
    </source>
</evidence>
<feature type="transmembrane region" description="Helical" evidence="2">
    <location>
        <begin position="521"/>
        <end position="539"/>
    </location>
</feature>
<keyword evidence="2" id="KW-0812">Transmembrane</keyword>
<feature type="signal peptide" evidence="3">
    <location>
        <begin position="1"/>
        <end position="28"/>
    </location>
</feature>
<feature type="region of interest" description="Disordered" evidence="1">
    <location>
        <begin position="285"/>
        <end position="312"/>
    </location>
</feature>
<feature type="transmembrane region" description="Helical" evidence="2">
    <location>
        <begin position="365"/>
        <end position="385"/>
    </location>
</feature>
<feature type="transmembrane region" description="Helical" evidence="2">
    <location>
        <begin position="331"/>
        <end position="353"/>
    </location>
</feature>
<feature type="transmembrane region" description="Helical" evidence="2">
    <location>
        <begin position="546"/>
        <end position="563"/>
    </location>
</feature>
<organism evidence="4 5">
    <name type="scientific">Spelaeicoccus albus</name>
    <dbReference type="NCBI Taxonomy" id="1280376"/>
    <lineage>
        <taxon>Bacteria</taxon>
        <taxon>Bacillati</taxon>
        <taxon>Actinomycetota</taxon>
        <taxon>Actinomycetes</taxon>
        <taxon>Micrococcales</taxon>
        <taxon>Brevibacteriaceae</taxon>
        <taxon>Spelaeicoccus</taxon>
    </lineage>
</organism>
<evidence type="ECO:0000256" key="3">
    <source>
        <dbReference type="SAM" id="SignalP"/>
    </source>
</evidence>
<name>A0A7Z0A7E8_9MICO</name>
<feature type="transmembrane region" description="Helical" evidence="2">
    <location>
        <begin position="462"/>
        <end position="484"/>
    </location>
</feature>
<evidence type="ECO:0000256" key="2">
    <source>
        <dbReference type="SAM" id="Phobius"/>
    </source>
</evidence>
<protein>
    <submittedName>
        <fullName evidence="4">Energy-converting hydrogenase Eha subunit A</fullName>
    </submittedName>
</protein>
<dbReference type="AlphaFoldDB" id="A0A7Z0A7E8"/>
<feature type="transmembrane region" description="Helical" evidence="2">
    <location>
        <begin position="391"/>
        <end position="414"/>
    </location>
</feature>
<proteinExistence type="predicted"/>
<accession>A0A7Z0A7E8</accession>
<feature type="transmembrane region" description="Helical" evidence="2">
    <location>
        <begin position="496"/>
        <end position="515"/>
    </location>
</feature>
<sequence length="705" mass="72809">MTRRRTLGAVVAALITAFLLLGVAPARAAASLPTGPPSASTSAQPRRTLLIGMSGLTWHDVTKSGTPRLYRLAERASIASLTARSVRRSSCPIDGWLAISAGKRAAAPAGAGCDQPPAPKGGSVPNWRSYLSEAATDNFNAEPGSLGSALAARPGAAIGPGAAIALADPSGDVADYSRVPRRPRALASLVDAKFADHRLVVVDLGNVAGAGPHRLKELDTMVGAALDGAGRNAAVLTASIADGGGTPRMQFAALRRPGERPGLLTSDSTRQPGLVQSVDIGPTIESDVGRRVPSTDAGAPVERTANSPESAADRIASMHDRDRAVRAQLSISAWFFPALIALMLAAGASAALVRRIRPRAALTGARVGGIALAAVPVSTFLVNVVPWESVAHAVAAMLACLVGMTAAVTAVAFAGPWRRRLLGPLTVVSGITVATLAADVLTGSGLQMSTLLGEPLLTASRFYGIGNSAYALFATTLVLCVVTAMQIRRLGRGGRATLVVVTGVLAGLLLGLPGLGTKFGSVPTIVVGFGLLFLVAVGLRLTWRRGLYLLLGAAALMAALLYLDWLRPPDQRTHFGRFFATILAGDAWPVIWRKIEMNLGILTQSWMTLLLPLFVAAVVLVVLNPARAGVPALAGVYDRTPFLRAGLGSLFALLILGAFVNDSGIIVPAVGILFLAPALTHVGASYSLTSGDNAEQPRARQTDGA</sequence>
<feature type="transmembrane region" description="Helical" evidence="2">
    <location>
        <begin position="575"/>
        <end position="592"/>
    </location>
</feature>
<dbReference type="RefSeq" id="WP_179424781.1">
    <property type="nucleotide sequence ID" value="NZ_JACBZP010000001.1"/>
</dbReference>
<evidence type="ECO:0000313" key="4">
    <source>
        <dbReference type="EMBL" id="NYI65812.1"/>
    </source>
</evidence>
<dbReference type="EMBL" id="JACBZP010000001">
    <property type="protein sequence ID" value="NYI65812.1"/>
    <property type="molecule type" value="Genomic_DNA"/>
</dbReference>
<dbReference type="Proteomes" id="UP000539111">
    <property type="component" value="Unassembled WGS sequence"/>
</dbReference>